<keyword evidence="2" id="KW-1185">Reference proteome</keyword>
<proteinExistence type="predicted"/>
<evidence type="ECO:0000313" key="1">
    <source>
        <dbReference type="EMBL" id="RUT01063.1"/>
    </source>
</evidence>
<dbReference type="Proteomes" id="UP000271624">
    <property type="component" value="Unassembled WGS sequence"/>
</dbReference>
<gene>
    <name evidence="1" type="ORF">DSM106972_070690</name>
</gene>
<evidence type="ECO:0008006" key="3">
    <source>
        <dbReference type="Google" id="ProtNLM"/>
    </source>
</evidence>
<organism evidence="1 2">
    <name type="scientific">Dulcicalothrix desertica PCC 7102</name>
    <dbReference type="NCBI Taxonomy" id="232991"/>
    <lineage>
        <taxon>Bacteria</taxon>
        <taxon>Bacillati</taxon>
        <taxon>Cyanobacteriota</taxon>
        <taxon>Cyanophyceae</taxon>
        <taxon>Nostocales</taxon>
        <taxon>Calotrichaceae</taxon>
        <taxon>Dulcicalothrix</taxon>
    </lineage>
</organism>
<reference evidence="1" key="1">
    <citation type="submission" date="2018-12" db="EMBL/GenBank/DDBJ databases">
        <authorList>
            <person name="Will S."/>
            <person name="Neumann-Schaal M."/>
            <person name="Henke P."/>
        </authorList>
    </citation>
    <scope>NUCLEOTIDE SEQUENCE</scope>
    <source>
        <strain evidence="1">PCC 7102</strain>
    </source>
</reference>
<dbReference type="RefSeq" id="WP_127085192.1">
    <property type="nucleotide sequence ID" value="NZ_RSCL01000021.1"/>
</dbReference>
<name>A0A433V4P0_9CYAN</name>
<evidence type="ECO:0000313" key="2">
    <source>
        <dbReference type="Proteomes" id="UP000271624"/>
    </source>
</evidence>
<comment type="caution">
    <text evidence="1">The sequence shown here is derived from an EMBL/GenBank/DDBJ whole genome shotgun (WGS) entry which is preliminary data.</text>
</comment>
<dbReference type="EMBL" id="RSCL01000021">
    <property type="protein sequence ID" value="RUT01063.1"/>
    <property type="molecule type" value="Genomic_DNA"/>
</dbReference>
<protein>
    <recommendedName>
        <fullName evidence="3">Clan AA aspartic protease</fullName>
    </recommendedName>
</protein>
<dbReference type="AlphaFoldDB" id="A0A433V4P0"/>
<reference evidence="1" key="2">
    <citation type="journal article" date="2019" name="Genome Biol. Evol.">
        <title>Day and night: Metabolic profiles and evolutionary relationships of six axenic non-marine cyanobacteria.</title>
        <authorList>
            <person name="Will S.E."/>
            <person name="Henke P."/>
            <person name="Boedeker C."/>
            <person name="Huang S."/>
            <person name="Brinkmann H."/>
            <person name="Rohde M."/>
            <person name="Jarek M."/>
            <person name="Friedl T."/>
            <person name="Seufert S."/>
            <person name="Schumacher M."/>
            <person name="Overmann J."/>
            <person name="Neumann-Schaal M."/>
            <person name="Petersen J."/>
        </authorList>
    </citation>
    <scope>NUCLEOTIDE SEQUENCE [LARGE SCALE GENOMIC DNA]</scope>
    <source>
        <strain evidence="1">PCC 7102</strain>
    </source>
</reference>
<sequence length="88" mass="9743">MHVAQKLGLEIRSERLPKHADGKQLTLEIAEPVLIEIQGRETSGEPLVGGDEILIGRIALKTLGFVVDVENHRLIPNPKYPDGPVFRI</sequence>
<accession>A0A433V4P0</accession>